<organism evidence="3 7">
    <name type="scientific">Wallemia mellicola</name>
    <dbReference type="NCBI Taxonomy" id="1708541"/>
    <lineage>
        <taxon>Eukaryota</taxon>
        <taxon>Fungi</taxon>
        <taxon>Dikarya</taxon>
        <taxon>Basidiomycota</taxon>
        <taxon>Wallemiomycotina</taxon>
        <taxon>Wallemiomycetes</taxon>
        <taxon>Wallemiales</taxon>
        <taxon>Wallemiaceae</taxon>
        <taxon>Wallemia</taxon>
    </lineage>
</organism>
<dbReference type="EMBL" id="SPRC01000006">
    <property type="protein sequence ID" value="TIB81626.1"/>
    <property type="molecule type" value="Genomic_DNA"/>
</dbReference>
<dbReference type="PANTHER" id="PTHR39468">
    <property type="entry name" value="CHROMOSOME 7, WHOLE GENOME SHOTGUN SEQUENCE"/>
    <property type="match status" value="1"/>
</dbReference>
<dbReference type="EMBL" id="SPRW01000004">
    <property type="protein sequence ID" value="TIC70335.1"/>
    <property type="molecule type" value="Genomic_DNA"/>
</dbReference>
<reference evidence="6 7" key="1">
    <citation type="submission" date="2019-03" db="EMBL/GenBank/DDBJ databases">
        <title>Sequencing 25 genomes of Wallemia mellicola.</title>
        <authorList>
            <person name="Gostincar C."/>
        </authorList>
    </citation>
    <scope>NUCLEOTIDE SEQUENCE [LARGE SCALE GENOMIC DNA]</scope>
    <source>
        <strain evidence="5 6">EXF-1274</strain>
        <strain evidence="3 7">EXF-6152</strain>
        <strain evidence="4 8">EXF-757</strain>
    </source>
</reference>
<dbReference type="Proteomes" id="UP000310685">
    <property type="component" value="Unassembled WGS sequence"/>
</dbReference>
<evidence type="ECO:0000259" key="2">
    <source>
        <dbReference type="Pfam" id="PF19189"/>
    </source>
</evidence>
<dbReference type="InterPro" id="IPR043837">
    <property type="entry name" value="Mtf2-like_C"/>
</dbReference>
<name>A0A4T0QXD7_9BASI</name>
<sequence>MMRLRFGLLGHIQSALPRNRNKVLQSTSYSTQPNDKEDAQEDSLSSADATWKTIFSTLDNNASQSQRQEIRNLQPADNFPPLIDRRRQLSKTKTNITAQESQIFEDILNLLFQHSPTSNQNPDKLPRRPKVKQSDTDLLLDKAREDLLACANDVDLFNWCKTNVLDVDSTTPTLPYLLTDLMAIFRDTYNNPHLTLSLFKHVKSKGVYHYVLGCTTPAYNELIATKWKSFGDLNGVKDTLEEMLTNGVKRDSRTEQLVEDIRNDVMKMFDNEITEQMASTLLRMEYTSSRPMKKYSRHLNKVPLTNAARFAARNYVMAQDGATAQSHQWKEREQALEKAYIASKDTENLLKLKKSLEDSIQNINTHLISSSKNTKEDAILTSSLDKELQIKALEEQFDIISKRLASLEAGSRHI</sequence>
<protein>
    <recommendedName>
        <fullName evidence="2">Mtf2-like C-terminal domain-containing protein</fullName>
    </recommendedName>
</protein>
<dbReference type="GO" id="GO:0005739">
    <property type="term" value="C:mitochondrion"/>
    <property type="evidence" value="ECO:0007669"/>
    <property type="project" value="InterPro"/>
</dbReference>
<evidence type="ECO:0000313" key="5">
    <source>
        <dbReference type="EMBL" id="TIC70335.1"/>
    </source>
</evidence>
<dbReference type="InterPro" id="IPR040009">
    <property type="entry name" value="Mtf2/C5D6.12-like"/>
</dbReference>
<dbReference type="Proteomes" id="UP000310708">
    <property type="component" value="Unassembled WGS sequence"/>
</dbReference>
<dbReference type="EMBL" id="SPRX01000008">
    <property type="protein sequence ID" value="TIC68198.1"/>
    <property type="molecule type" value="Genomic_DNA"/>
</dbReference>
<feature type="compositionally biased region" description="Polar residues" evidence="1">
    <location>
        <begin position="23"/>
        <end position="33"/>
    </location>
</feature>
<dbReference type="Proteomes" id="UP000309601">
    <property type="component" value="Unassembled WGS sequence"/>
</dbReference>
<evidence type="ECO:0000313" key="6">
    <source>
        <dbReference type="Proteomes" id="UP000309601"/>
    </source>
</evidence>
<evidence type="ECO:0000313" key="7">
    <source>
        <dbReference type="Proteomes" id="UP000310685"/>
    </source>
</evidence>
<accession>A0A4T0QXD7</accession>
<feature type="domain" description="Mtf2-like C-terminal" evidence="2">
    <location>
        <begin position="140"/>
        <end position="300"/>
    </location>
</feature>
<proteinExistence type="predicted"/>
<evidence type="ECO:0000313" key="4">
    <source>
        <dbReference type="EMBL" id="TIC68198.1"/>
    </source>
</evidence>
<comment type="caution">
    <text evidence="3">The sequence shown here is derived from an EMBL/GenBank/DDBJ whole genome shotgun (WGS) entry which is preliminary data.</text>
</comment>
<gene>
    <name evidence="4" type="ORF">E3Q01_01016</name>
    <name evidence="5" type="ORF">E3Q02_00671</name>
    <name evidence="3" type="ORF">E3Q22_00862</name>
</gene>
<dbReference type="AlphaFoldDB" id="A0A4T0QXD7"/>
<evidence type="ECO:0000256" key="1">
    <source>
        <dbReference type="SAM" id="MobiDB-lite"/>
    </source>
</evidence>
<evidence type="ECO:0000313" key="3">
    <source>
        <dbReference type="EMBL" id="TIB81626.1"/>
    </source>
</evidence>
<dbReference type="PANTHER" id="PTHR39468:SF1">
    <property type="entry name" value="MTF2-LIKE C-TERMINAL DOMAIN-CONTAINING PROTEIN"/>
    <property type="match status" value="1"/>
</dbReference>
<evidence type="ECO:0000313" key="8">
    <source>
        <dbReference type="Proteomes" id="UP000310708"/>
    </source>
</evidence>
<dbReference type="Pfam" id="PF19189">
    <property type="entry name" value="Mtf2"/>
    <property type="match status" value="1"/>
</dbReference>
<feature type="region of interest" description="Disordered" evidence="1">
    <location>
        <begin position="23"/>
        <end position="45"/>
    </location>
</feature>